<evidence type="ECO:0000313" key="2">
    <source>
        <dbReference type="Proteomes" id="UP000199534"/>
    </source>
</evidence>
<dbReference type="RefSeq" id="WP_177218230.1">
    <property type="nucleotide sequence ID" value="NZ_FOYQ01000001.1"/>
</dbReference>
<protein>
    <submittedName>
        <fullName evidence="1">Bacteriocin-protection, YdeI or OmpD-Associated</fullName>
    </submittedName>
</protein>
<dbReference type="STRING" id="400055.SAMN04490243_0096"/>
<dbReference type="Proteomes" id="UP000199534">
    <property type="component" value="Unassembled WGS sequence"/>
</dbReference>
<dbReference type="Pfam" id="PF13376">
    <property type="entry name" value="OmdA"/>
    <property type="match status" value="1"/>
</dbReference>
<reference evidence="1 2" key="1">
    <citation type="submission" date="2016-10" db="EMBL/GenBank/DDBJ databases">
        <authorList>
            <person name="de Groot N.N."/>
        </authorList>
    </citation>
    <scope>NUCLEOTIDE SEQUENCE [LARGE SCALE GENOMIC DNA]</scope>
    <source>
        <strain evidence="1 2">DSM 21019</strain>
    </source>
</reference>
<evidence type="ECO:0000313" key="1">
    <source>
        <dbReference type="EMBL" id="SFR31269.1"/>
    </source>
</evidence>
<dbReference type="EMBL" id="FOYQ01000001">
    <property type="protein sequence ID" value="SFR31269.1"/>
    <property type="molecule type" value="Genomic_DNA"/>
</dbReference>
<dbReference type="AlphaFoldDB" id="A0A1I6FMU9"/>
<proteinExistence type="predicted"/>
<accession>A0A1I6FMU9</accession>
<sequence length="163" mass="18842">MDSEKIEIRVGESHNLILPDALVTPFLETGKNRAEVVVEFEGKTLSFHAALRKYKGRFQIMFSKNKQKELGVFPNDYIRLYLRKDTTRYGVEMPEELTEVFYQDPEAHELFKTLSDGACRSVIYAVLRYKTPQRRVELALEVCNRLKDGIRSGRELVLGPKSN</sequence>
<keyword evidence="2" id="KW-1185">Reference proteome</keyword>
<gene>
    <name evidence="1" type="ORF">SAMN04490243_0096</name>
</gene>
<name>A0A1I6FMU9_9FLAO</name>
<organism evidence="1 2">
    <name type="scientific">Robiginitalea myxolifaciens</name>
    <dbReference type="NCBI Taxonomy" id="400055"/>
    <lineage>
        <taxon>Bacteria</taxon>
        <taxon>Pseudomonadati</taxon>
        <taxon>Bacteroidota</taxon>
        <taxon>Flavobacteriia</taxon>
        <taxon>Flavobacteriales</taxon>
        <taxon>Flavobacteriaceae</taxon>
        <taxon>Robiginitalea</taxon>
    </lineage>
</organism>